<keyword evidence="3" id="KW-1185">Reference proteome</keyword>
<organism evidence="2 3">
    <name type="scientific">Striga asiatica</name>
    <name type="common">Asiatic witchweed</name>
    <name type="synonym">Buchnera asiatica</name>
    <dbReference type="NCBI Taxonomy" id="4170"/>
    <lineage>
        <taxon>Eukaryota</taxon>
        <taxon>Viridiplantae</taxon>
        <taxon>Streptophyta</taxon>
        <taxon>Embryophyta</taxon>
        <taxon>Tracheophyta</taxon>
        <taxon>Spermatophyta</taxon>
        <taxon>Magnoliopsida</taxon>
        <taxon>eudicotyledons</taxon>
        <taxon>Gunneridae</taxon>
        <taxon>Pentapetalae</taxon>
        <taxon>asterids</taxon>
        <taxon>lamiids</taxon>
        <taxon>Lamiales</taxon>
        <taxon>Orobanchaceae</taxon>
        <taxon>Buchnereae</taxon>
        <taxon>Striga</taxon>
    </lineage>
</organism>
<dbReference type="AlphaFoldDB" id="A0A5A7P8Q0"/>
<feature type="non-terminal residue" evidence="2">
    <location>
        <position position="1"/>
    </location>
</feature>
<proteinExistence type="predicted"/>
<name>A0A5A7P8Q0_STRAF</name>
<gene>
    <name evidence="2" type="ORF">STAS_04996</name>
</gene>
<dbReference type="Proteomes" id="UP000325081">
    <property type="component" value="Unassembled WGS sequence"/>
</dbReference>
<evidence type="ECO:0000313" key="2">
    <source>
        <dbReference type="EMBL" id="GER29159.1"/>
    </source>
</evidence>
<reference evidence="3" key="1">
    <citation type="journal article" date="2019" name="Curr. Biol.">
        <title>Genome Sequence of Striga asiatica Provides Insight into the Evolution of Plant Parasitism.</title>
        <authorList>
            <person name="Yoshida S."/>
            <person name="Kim S."/>
            <person name="Wafula E.K."/>
            <person name="Tanskanen J."/>
            <person name="Kim Y.M."/>
            <person name="Honaas L."/>
            <person name="Yang Z."/>
            <person name="Spallek T."/>
            <person name="Conn C.E."/>
            <person name="Ichihashi Y."/>
            <person name="Cheong K."/>
            <person name="Cui S."/>
            <person name="Der J.P."/>
            <person name="Gundlach H."/>
            <person name="Jiao Y."/>
            <person name="Hori C."/>
            <person name="Ishida J.K."/>
            <person name="Kasahara H."/>
            <person name="Kiba T."/>
            <person name="Kim M.S."/>
            <person name="Koo N."/>
            <person name="Laohavisit A."/>
            <person name="Lee Y.H."/>
            <person name="Lumba S."/>
            <person name="McCourt P."/>
            <person name="Mortimer J.C."/>
            <person name="Mutuku J.M."/>
            <person name="Nomura T."/>
            <person name="Sasaki-Sekimoto Y."/>
            <person name="Seto Y."/>
            <person name="Wang Y."/>
            <person name="Wakatake T."/>
            <person name="Sakakibara H."/>
            <person name="Demura T."/>
            <person name="Yamaguchi S."/>
            <person name="Yoneyama K."/>
            <person name="Manabe R.I."/>
            <person name="Nelson D.C."/>
            <person name="Schulman A.H."/>
            <person name="Timko M.P."/>
            <person name="dePamphilis C.W."/>
            <person name="Choi D."/>
            <person name="Shirasu K."/>
        </authorList>
    </citation>
    <scope>NUCLEOTIDE SEQUENCE [LARGE SCALE GENOMIC DNA]</scope>
    <source>
        <strain evidence="3">cv. UVA1</strain>
    </source>
</reference>
<dbReference type="EMBL" id="BKCP01003336">
    <property type="protein sequence ID" value="GER29159.1"/>
    <property type="molecule type" value="Genomic_DNA"/>
</dbReference>
<comment type="caution">
    <text evidence="2">The sequence shown here is derived from an EMBL/GenBank/DDBJ whole genome shotgun (WGS) entry which is preliminary data.</text>
</comment>
<accession>A0A5A7P8Q0</accession>
<feature type="region of interest" description="Disordered" evidence="1">
    <location>
        <begin position="23"/>
        <end position="49"/>
    </location>
</feature>
<evidence type="ECO:0000313" key="3">
    <source>
        <dbReference type="Proteomes" id="UP000325081"/>
    </source>
</evidence>
<sequence length="135" mass="15372">SHFHLLKILKALIRSYEHLALTDRDSERERERDDDDQRDDAIAGGRGGSNEARTAALLCRSRSCLRYRNQHVESVSKKVDDSKAPAAAAAKRTCCGKPIKFGTKNNRIGAKKDHLFFWDTFKRVEEEVLPVEFTL</sequence>
<evidence type="ECO:0000256" key="1">
    <source>
        <dbReference type="SAM" id="MobiDB-lite"/>
    </source>
</evidence>
<protein>
    <submittedName>
        <fullName evidence="2">U2 snRNP auxilliary factor</fullName>
    </submittedName>
</protein>